<evidence type="ECO:0000256" key="2">
    <source>
        <dbReference type="ARBA" id="ARBA00022898"/>
    </source>
</evidence>
<dbReference type="GO" id="GO:0008483">
    <property type="term" value="F:transaminase activity"/>
    <property type="evidence" value="ECO:0007669"/>
    <property type="project" value="UniProtKB-KW"/>
</dbReference>
<comment type="similarity">
    <text evidence="1">In the C-terminal section; belongs to the class-I pyridoxal-phosphate-dependent aminotransferase family.</text>
</comment>
<evidence type="ECO:0000259" key="6">
    <source>
        <dbReference type="PROSITE" id="PS50949"/>
    </source>
</evidence>
<keyword evidence="4" id="KW-0238">DNA-binding</keyword>
<comment type="caution">
    <text evidence="7">The sequence shown here is derived from an EMBL/GenBank/DDBJ whole genome shotgun (WGS) entry which is preliminary data.</text>
</comment>
<dbReference type="Proteomes" id="UP000295391">
    <property type="component" value="Unassembled WGS sequence"/>
</dbReference>
<dbReference type="Gene3D" id="3.40.640.10">
    <property type="entry name" value="Type I PLP-dependent aspartate aminotransferase-like (Major domain)"/>
    <property type="match status" value="1"/>
</dbReference>
<evidence type="ECO:0000256" key="4">
    <source>
        <dbReference type="ARBA" id="ARBA00023125"/>
    </source>
</evidence>
<dbReference type="InterPro" id="IPR036390">
    <property type="entry name" value="WH_DNA-bd_sf"/>
</dbReference>
<keyword evidence="7" id="KW-0032">Aminotransferase</keyword>
<gene>
    <name evidence="7" type="ORF">ATL17_1686</name>
</gene>
<keyword evidence="8" id="KW-1185">Reference proteome</keyword>
<dbReference type="CDD" id="cd00609">
    <property type="entry name" value="AAT_like"/>
    <property type="match status" value="1"/>
</dbReference>
<dbReference type="Pfam" id="PF00392">
    <property type="entry name" value="GntR"/>
    <property type="match status" value="1"/>
</dbReference>
<protein>
    <submittedName>
        <fullName evidence="7">GntR family transcriptional regulator/MocR family aminotransferase</fullName>
    </submittedName>
</protein>
<dbReference type="AlphaFoldDB" id="A0A4R6VJ90"/>
<evidence type="ECO:0000313" key="8">
    <source>
        <dbReference type="Proteomes" id="UP000295391"/>
    </source>
</evidence>
<proteinExistence type="inferred from homology"/>
<dbReference type="GO" id="GO:0003677">
    <property type="term" value="F:DNA binding"/>
    <property type="evidence" value="ECO:0007669"/>
    <property type="project" value="UniProtKB-KW"/>
</dbReference>
<name>A0A4R6VJ90_9HYPH</name>
<dbReference type="CDD" id="cd07377">
    <property type="entry name" value="WHTH_GntR"/>
    <property type="match status" value="1"/>
</dbReference>
<dbReference type="SUPFAM" id="SSF46785">
    <property type="entry name" value="Winged helix' DNA-binding domain"/>
    <property type="match status" value="1"/>
</dbReference>
<evidence type="ECO:0000256" key="5">
    <source>
        <dbReference type="ARBA" id="ARBA00023163"/>
    </source>
</evidence>
<keyword evidence="7" id="KW-0808">Transferase</keyword>
<dbReference type="Gene3D" id="1.10.10.10">
    <property type="entry name" value="Winged helix-like DNA-binding domain superfamily/Winged helix DNA-binding domain"/>
    <property type="match status" value="1"/>
</dbReference>
<dbReference type="SUPFAM" id="SSF53383">
    <property type="entry name" value="PLP-dependent transferases"/>
    <property type="match status" value="1"/>
</dbReference>
<dbReference type="OrthoDB" id="9808770at2"/>
<dbReference type="InterPro" id="IPR015421">
    <property type="entry name" value="PyrdxlP-dep_Trfase_major"/>
</dbReference>
<evidence type="ECO:0000256" key="1">
    <source>
        <dbReference type="ARBA" id="ARBA00005384"/>
    </source>
</evidence>
<accession>A0A4R6VJ90</accession>
<dbReference type="GO" id="GO:0030170">
    <property type="term" value="F:pyridoxal phosphate binding"/>
    <property type="evidence" value="ECO:0007669"/>
    <property type="project" value="InterPro"/>
</dbReference>
<dbReference type="RefSeq" id="WP_133572345.1">
    <property type="nucleotide sequence ID" value="NZ_SNYR01000002.1"/>
</dbReference>
<evidence type="ECO:0000313" key="7">
    <source>
        <dbReference type="EMBL" id="TDQ63679.1"/>
    </source>
</evidence>
<feature type="domain" description="HTH gntR-type" evidence="6">
    <location>
        <begin position="15"/>
        <end position="83"/>
    </location>
</feature>
<keyword evidence="5" id="KW-0804">Transcription</keyword>
<evidence type="ECO:0000256" key="3">
    <source>
        <dbReference type="ARBA" id="ARBA00023015"/>
    </source>
</evidence>
<dbReference type="Pfam" id="PF00155">
    <property type="entry name" value="Aminotran_1_2"/>
    <property type="match status" value="1"/>
</dbReference>
<dbReference type="PANTHER" id="PTHR46577:SF1">
    <property type="entry name" value="HTH-TYPE TRANSCRIPTIONAL REGULATORY PROTEIN GABR"/>
    <property type="match status" value="1"/>
</dbReference>
<dbReference type="InterPro" id="IPR051446">
    <property type="entry name" value="HTH_trans_reg/aminotransferase"/>
</dbReference>
<keyword evidence="2" id="KW-0663">Pyridoxal phosphate</keyword>
<dbReference type="PANTHER" id="PTHR46577">
    <property type="entry name" value="HTH-TYPE TRANSCRIPTIONAL REGULATORY PROTEIN GABR"/>
    <property type="match status" value="1"/>
</dbReference>
<dbReference type="SMART" id="SM00345">
    <property type="entry name" value="HTH_GNTR"/>
    <property type="match status" value="1"/>
</dbReference>
<dbReference type="InterPro" id="IPR000524">
    <property type="entry name" value="Tscrpt_reg_HTH_GntR"/>
</dbReference>
<dbReference type="InterPro" id="IPR015424">
    <property type="entry name" value="PyrdxlP-dep_Trfase"/>
</dbReference>
<dbReference type="EMBL" id="SNYR01000002">
    <property type="protein sequence ID" value="TDQ63679.1"/>
    <property type="molecule type" value="Genomic_DNA"/>
</dbReference>
<organism evidence="7 8">
    <name type="scientific">Maritalea mobilis</name>
    <dbReference type="NCBI Taxonomy" id="483324"/>
    <lineage>
        <taxon>Bacteria</taxon>
        <taxon>Pseudomonadati</taxon>
        <taxon>Pseudomonadota</taxon>
        <taxon>Alphaproteobacteria</taxon>
        <taxon>Hyphomicrobiales</taxon>
        <taxon>Devosiaceae</taxon>
        <taxon>Maritalea</taxon>
    </lineage>
</organism>
<dbReference type="InterPro" id="IPR036388">
    <property type="entry name" value="WH-like_DNA-bd_sf"/>
</dbReference>
<dbReference type="GO" id="GO:0003700">
    <property type="term" value="F:DNA-binding transcription factor activity"/>
    <property type="evidence" value="ECO:0007669"/>
    <property type="project" value="InterPro"/>
</dbReference>
<dbReference type="PROSITE" id="PS50949">
    <property type="entry name" value="HTH_GNTR"/>
    <property type="match status" value="1"/>
</dbReference>
<keyword evidence="3" id="KW-0805">Transcription regulation</keyword>
<reference evidence="7 8" key="1">
    <citation type="submission" date="2019-03" db="EMBL/GenBank/DDBJ databases">
        <title>Genomic Encyclopedia of Type Strains, Phase III (KMG-III): the genomes of soil and plant-associated and newly described type strains.</title>
        <authorList>
            <person name="Whitman W."/>
        </authorList>
    </citation>
    <scope>NUCLEOTIDE SEQUENCE [LARGE SCALE GENOMIC DNA]</scope>
    <source>
        <strain evidence="7 8">CGMCC 1.7002</strain>
    </source>
</reference>
<sequence>MIDLQLDLSNPGDGQNLSTTLAQQIRRAIEQKSLFPGDQLPPSRQLANELGIARGTVQLAYEILLAEDILHTRAGAGTFVTAMPTRLSAHENSTLEAGFAFNFDAIAEPDIDEAPHAKFNFLPCRPDVSQLPLAQWRHCLAQAALMSPQADYGDPQGSITLRHEIAAYLRRNRQYVVNPDHIIITSGIAHASNLLAPLLLAKGQSIVMENPCYPLARQIFQRGGANIISCPTDQDGIDIEALPEVQSNFGAIYVTPAHQFPLGGRLSAPRRTKLLAFAKHRRVPILEDDYDGEFRYDVPPLPPLAAHAPEMVIHMGTFSKSFFPDLRLGYLVAPPEIIAALAKRRQLLDYAPSIVLQNAMALFIQNGHFEKHLRKMRKIYRQKRQALAEALHANRIPGQLSGLNSGLHAVLALPDIYNAEEICLHAGASNIAFNSLRRYAFENTDVLNGLVIGYAAPSIDNIQKGCAVLADCFNK</sequence>
<dbReference type="InterPro" id="IPR004839">
    <property type="entry name" value="Aminotransferase_I/II_large"/>
</dbReference>